<dbReference type="Ensembl" id="ENSEBUT00000026883.1">
    <property type="protein sequence ID" value="ENSEBUP00000026307.1"/>
    <property type="gene ID" value="ENSEBUG00000016207.1"/>
</dbReference>
<accession>A0A8C4R7C7</accession>
<dbReference type="Proteomes" id="UP000694388">
    <property type="component" value="Unplaced"/>
</dbReference>
<dbReference type="Ensembl" id="ENSEBUT00000026894.1">
    <property type="protein sequence ID" value="ENSEBUP00000026319.1"/>
    <property type="gene ID" value="ENSEBUG00000016207.1"/>
</dbReference>
<reference evidence="1" key="1">
    <citation type="submission" date="2025-05" db="UniProtKB">
        <authorList>
            <consortium name="Ensembl"/>
        </authorList>
    </citation>
    <scope>IDENTIFICATION</scope>
</reference>
<sequence length="153" mass="16819">SSLLCNVITHLVVFHSIPSGCWIGRSAPILLGPQCSPDLTTCDNALWGYVKAKIAEHHKASVEELKQRIQKVFGTITHKLDETDHAIPPPLISSSEVALHHGACRPLKECSDQLELFHKVDIKVQGFLLTRAYGYGSPAGFKRKPVEGQRSSL</sequence>
<proteinExistence type="predicted"/>
<evidence type="ECO:0000313" key="1">
    <source>
        <dbReference type="Ensembl" id="ENSEBUP00000026307.1"/>
    </source>
</evidence>
<dbReference type="GO" id="GO:0003676">
    <property type="term" value="F:nucleic acid binding"/>
    <property type="evidence" value="ECO:0007669"/>
    <property type="project" value="InterPro"/>
</dbReference>
<dbReference type="InterPro" id="IPR036397">
    <property type="entry name" value="RNaseH_sf"/>
</dbReference>
<protein>
    <submittedName>
        <fullName evidence="1">Uncharacterized protein</fullName>
    </submittedName>
</protein>
<keyword evidence="2" id="KW-1185">Reference proteome</keyword>
<dbReference type="Gene3D" id="3.30.420.10">
    <property type="entry name" value="Ribonuclease H-like superfamily/Ribonuclease H"/>
    <property type="match status" value="1"/>
</dbReference>
<evidence type="ECO:0000313" key="2">
    <source>
        <dbReference type="Proteomes" id="UP000694388"/>
    </source>
</evidence>
<name>A0A8C4R7C7_EPTBU</name>
<dbReference type="AlphaFoldDB" id="A0A8C4R7C7"/>
<organism evidence="1 2">
    <name type="scientific">Eptatretus burgeri</name>
    <name type="common">Inshore hagfish</name>
    <dbReference type="NCBI Taxonomy" id="7764"/>
    <lineage>
        <taxon>Eukaryota</taxon>
        <taxon>Metazoa</taxon>
        <taxon>Chordata</taxon>
        <taxon>Craniata</taxon>
        <taxon>Vertebrata</taxon>
        <taxon>Cyclostomata</taxon>
        <taxon>Myxini</taxon>
        <taxon>Myxiniformes</taxon>
        <taxon>Myxinidae</taxon>
        <taxon>Eptatretinae</taxon>
        <taxon>Eptatretus</taxon>
    </lineage>
</organism>